<organism evidence="1 2">
    <name type="scientific">Thermococcus argininiproducens</name>
    <dbReference type="NCBI Taxonomy" id="2866384"/>
    <lineage>
        <taxon>Archaea</taxon>
        <taxon>Methanobacteriati</taxon>
        <taxon>Methanobacteriota</taxon>
        <taxon>Thermococci</taxon>
        <taxon>Thermococcales</taxon>
        <taxon>Thermococcaceae</taxon>
        <taxon>Thermococcus</taxon>
    </lineage>
</organism>
<keyword evidence="1" id="KW-0503">Monooxygenase</keyword>
<dbReference type="KEGG" id="thei:K1720_06670"/>
<protein>
    <submittedName>
        <fullName evidence="1">Antibiotic biosynthesis monooxygenase</fullName>
    </submittedName>
</protein>
<gene>
    <name evidence="1" type="ORF">K1720_06670</name>
</gene>
<reference evidence="1 2" key="1">
    <citation type="submission" date="2021-08" db="EMBL/GenBank/DDBJ databases">
        <title>Thermococcus onnuriiensis IOH2.</title>
        <authorList>
            <person name="Park Y.-J."/>
        </authorList>
    </citation>
    <scope>NUCLEOTIDE SEQUENCE [LARGE SCALE GENOMIC DNA]</scope>
    <source>
        <strain evidence="1 2">IOH2</strain>
    </source>
</reference>
<dbReference type="Proteomes" id="UP001056425">
    <property type="component" value="Chromosome"/>
</dbReference>
<keyword evidence="1" id="KW-0560">Oxidoreductase</keyword>
<dbReference type="AlphaFoldDB" id="A0A9E7M8U4"/>
<evidence type="ECO:0000313" key="1">
    <source>
        <dbReference type="EMBL" id="USG99225.1"/>
    </source>
</evidence>
<dbReference type="SUPFAM" id="SSF54909">
    <property type="entry name" value="Dimeric alpha+beta barrel"/>
    <property type="match status" value="1"/>
</dbReference>
<keyword evidence="2" id="KW-1185">Reference proteome</keyword>
<dbReference type="EMBL" id="CP080572">
    <property type="protein sequence ID" value="USG99225.1"/>
    <property type="molecule type" value="Genomic_DNA"/>
</dbReference>
<name>A0A9E7M8U4_9EURY</name>
<dbReference type="GO" id="GO:0004497">
    <property type="term" value="F:monooxygenase activity"/>
    <property type="evidence" value="ECO:0007669"/>
    <property type="project" value="UniProtKB-KW"/>
</dbReference>
<sequence>MAIMRLWHGKVPIEKADEYEKFLIERAVPDYNSVDGLLKLYFTRKDEDTVAHFLLVTIWDSMESIKKFAGENPEIAKYYPEDDEFLLEKEKYVSIYHVFYEN</sequence>
<dbReference type="InterPro" id="IPR011008">
    <property type="entry name" value="Dimeric_a/b-barrel"/>
</dbReference>
<accession>A0A9E7M8U4</accession>
<evidence type="ECO:0000313" key="2">
    <source>
        <dbReference type="Proteomes" id="UP001056425"/>
    </source>
</evidence>
<proteinExistence type="predicted"/>